<dbReference type="Pfam" id="PF00440">
    <property type="entry name" value="TetR_N"/>
    <property type="match status" value="1"/>
</dbReference>
<evidence type="ECO:0000256" key="1">
    <source>
        <dbReference type="ARBA" id="ARBA00023015"/>
    </source>
</evidence>
<feature type="DNA-binding region" description="H-T-H motif" evidence="4">
    <location>
        <begin position="40"/>
        <end position="59"/>
    </location>
</feature>
<dbReference type="EMBL" id="JBHUKR010000006">
    <property type="protein sequence ID" value="MFD2416655.1"/>
    <property type="molecule type" value="Genomic_DNA"/>
</dbReference>
<name>A0ABW5FNQ3_9PSEU</name>
<dbReference type="PANTHER" id="PTHR47506">
    <property type="entry name" value="TRANSCRIPTIONAL REGULATORY PROTEIN"/>
    <property type="match status" value="1"/>
</dbReference>
<evidence type="ECO:0000259" key="5">
    <source>
        <dbReference type="PROSITE" id="PS50977"/>
    </source>
</evidence>
<keyword evidence="3" id="KW-0804">Transcription</keyword>
<evidence type="ECO:0000313" key="7">
    <source>
        <dbReference type="Proteomes" id="UP001597417"/>
    </source>
</evidence>
<evidence type="ECO:0000256" key="2">
    <source>
        <dbReference type="ARBA" id="ARBA00023125"/>
    </source>
</evidence>
<accession>A0ABW5FNQ3</accession>
<dbReference type="InterPro" id="IPR001647">
    <property type="entry name" value="HTH_TetR"/>
</dbReference>
<dbReference type="Pfam" id="PF16925">
    <property type="entry name" value="TetR_C_13"/>
    <property type="match status" value="1"/>
</dbReference>
<dbReference type="Proteomes" id="UP001597417">
    <property type="component" value="Unassembled WGS sequence"/>
</dbReference>
<feature type="domain" description="HTH tetR-type" evidence="5">
    <location>
        <begin position="17"/>
        <end position="77"/>
    </location>
</feature>
<proteinExistence type="predicted"/>
<dbReference type="SUPFAM" id="SSF46689">
    <property type="entry name" value="Homeodomain-like"/>
    <property type="match status" value="1"/>
</dbReference>
<reference evidence="7" key="1">
    <citation type="journal article" date="2019" name="Int. J. Syst. Evol. Microbiol.">
        <title>The Global Catalogue of Microorganisms (GCM) 10K type strain sequencing project: providing services to taxonomists for standard genome sequencing and annotation.</title>
        <authorList>
            <consortium name="The Broad Institute Genomics Platform"/>
            <consortium name="The Broad Institute Genome Sequencing Center for Infectious Disease"/>
            <person name="Wu L."/>
            <person name="Ma J."/>
        </authorList>
    </citation>
    <scope>NUCLEOTIDE SEQUENCE [LARGE SCALE GENOMIC DNA]</scope>
    <source>
        <strain evidence="7">CGMCC 4.7645</strain>
    </source>
</reference>
<dbReference type="Gene3D" id="1.10.357.10">
    <property type="entry name" value="Tetracycline Repressor, domain 2"/>
    <property type="match status" value="1"/>
</dbReference>
<dbReference type="PRINTS" id="PR00455">
    <property type="entry name" value="HTHTETR"/>
</dbReference>
<dbReference type="SUPFAM" id="SSF48498">
    <property type="entry name" value="Tetracyclin repressor-like, C-terminal domain"/>
    <property type="match status" value="1"/>
</dbReference>
<keyword evidence="7" id="KW-1185">Reference proteome</keyword>
<dbReference type="RefSeq" id="WP_378263642.1">
    <property type="nucleotide sequence ID" value="NZ_JBHUKR010000006.1"/>
</dbReference>
<comment type="caution">
    <text evidence="6">The sequence shown here is derived from an EMBL/GenBank/DDBJ whole genome shotgun (WGS) entry which is preliminary data.</text>
</comment>
<evidence type="ECO:0000256" key="4">
    <source>
        <dbReference type="PROSITE-ProRule" id="PRU00335"/>
    </source>
</evidence>
<dbReference type="InterPro" id="IPR011075">
    <property type="entry name" value="TetR_C"/>
</dbReference>
<keyword evidence="1" id="KW-0805">Transcription regulation</keyword>
<organism evidence="6 7">
    <name type="scientific">Amycolatopsis pigmentata</name>
    <dbReference type="NCBI Taxonomy" id="450801"/>
    <lineage>
        <taxon>Bacteria</taxon>
        <taxon>Bacillati</taxon>
        <taxon>Actinomycetota</taxon>
        <taxon>Actinomycetes</taxon>
        <taxon>Pseudonocardiales</taxon>
        <taxon>Pseudonocardiaceae</taxon>
        <taxon>Amycolatopsis</taxon>
    </lineage>
</organism>
<dbReference type="InterPro" id="IPR036271">
    <property type="entry name" value="Tet_transcr_reg_TetR-rel_C_sf"/>
</dbReference>
<gene>
    <name evidence="6" type="ORF">ACFSXZ_09995</name>
</gene>
<dbReference type="PANTHER" id="PTHR47506:SF3">
    <property type="entry name" value="HTH-TYPE TRANSCRIPTIONAL REGULATOR LMRA"/>
    <property type="match status" value="1"/>
</dbReference>
<dbReference type="PROSITE" id="PS50977">
    <property type="entry name" value="HTH_TETR_2"/>
    <property type="match status" value="1"/>
</dbReference>
<protein>
    <submittedName>
        <fullName evidence="6">TetR/AcrR family transcriptional regulator</fullName>
    </submittedName>
</protein>
<dbReference type="InterPro" id="IPR009057">
    <property type="entry name" value="Homeodomain-like_sf"/>
</dbReference>
<sequence>MVTRPEPDTQPLTAKGQATRERIVHAAAELMFRHGVAGTSTPAIRDAAGVSSSQIYHYFADKEALTRAVIEYETRRIVGAHEQLLLRLDSLAALRAWRDVVVRTVRGTHYAGGCPLGSLSSELAEHDPDAREALAAGFTRWSGAIRDGLRHMIEHDVLRADADADKLSLAMLAALQGGLLLTQAQRDCAALEAALDTMIERIEQYAVGSAG</sequence>
<evidence type="ECO:0000313" key="6">
    <source>
        <dbReference type="EMBL" id="MFD2416655.1"/>
    </source>
</evidence>
<evidence type="ECO:0000256" key="3">
    <source>
        <dbReference type="ARBA" id="ARBA00023163"/>
    </source>
</evidence>
<keyword evidence="2 4" id="KW-0238">DNA-binding</keyword>